<dbReference type="AlphaFoldDB" id="A0A212IY83"/>
<dbReference type="Pfam" id="PF16109">
    <property type="entry name" value="DUF4827"/>
    <property type="match status" value="1"/>
</dbReference>
<dbReference type="GO" id="GO:0003755">
    <property type="term" value="F:peptidyl-prolyl cis-trans isomerase activity"/>
    <property type="evidence" value="ECO:0007669"/>
    <property type="project" value="InterPro"/>
</dbReference>
<name>A0A212IY83_9BACT</name>
<organism evidence="1">
    <name type="scientific">uncultured Dysgonomonas sp</name>
    <dbReference type="NCBI Taxonomy" id="206096"/>
    <lineage>
        <taxon>Bacteria</taxon>
        <taxon>Pseudomonadati</taxon>
        <taxon>Bacteroidota</taxon>
        <taxon>Bacteroidia</taxon>
        <taxon>Bacteroidales</taxon>
        <taxon>Dysgonomonadaceae</taxon>
        <taxon>Dysgonomonas</taxon>
        <taxon>environmental samples</taxon>
    </lineage>
</organism>
<dbReference type="Gene3D" id="3.10.50.40">
    <property type="match status" value="1"/>
</dbReference>
<proteinExistence type="predicted"/>
<dbReference type="InterPro" id="IPR032252">
    <property type="entry name" value="DUF4827"/>
</dbReference>
<sequence length="205" mass="23560">MKKIIGVIFAFIGFAIIFVACGSETYADKLKKEEKTINRFIDTSGIKVINKYPETRVFKDKEYFKDPNTGIYIHVIDSGTKDKIKLGDYVTMRFYDTKMLQTNPDTLITNDIQGVTEFAYMYMDYGNTSSYLFSNTNYIYSLSSEYYMYYFLSPGCALPLSYNLGNQAQVSLIVPFSNGSYYQQSGSYEPIYFGRLKYTIVPDAK</sequence>
<evidence type="ECO:0008006" key="2">
    <source>
        <dbReference type="Google" id="ProtNLM"/>
    </source>
</evidence>
<dbReference type="EMBL" id="FLUL01000001">
    <property type="protein sequence ID" value="SBV92193.1"/>
    <property type="molecule type" value="Genomic_DNA"/>
</dbReference>
<gene>
    <name evidence="1" type="ORF">KL86DYS2_10321</name>
</gene>
<protein>
    <recommendedName>
        <fullName evidence="2">DUF4827 domain-containing protein</fullName>
    </recommendedName>
</protein>
<dbReference type="RefSeq" id="WP_252639099.1">
    <property type="nucleotide sequence ID" value="NZ_LT599021.1"/>
</dbReference>
<reference evidence="1" key="1">
    <citation type="submission" date="2016-04" db="EMBL/GenBank/DDBJ databases">
        <authorList>
            <person name="Evans L.H."/>
            <person name="Alamgir A."/>
            <person name="Owens N."/>
            <person name="Weber N.D."/>
            <person name="Virtaneva K."/>
            <person name="Barbian K."/>
            <person name="Babar A."/>
            <person name="Rosenke K."/>
        </authorList>
    </citation>
    <scope>NUCLEOTIDE SEQUENCE</scope>
    <source>
        <strain evidence="1">86-2</strain>
    </source>
</reference>
<dbReference type="PROSITE" id="PS51257">
    <property type="entry name" value="PROKAR_LIPOPROTEIN"/>
    <property type="match status" value="1"/>
</dbReference>
<accession>A0A212IY83</accession>
<evidence type="ECO:0000313" key="1">
    <source>
        <dbReference type="EMBL" id="SBV92193.1"/>
    </source>
</evidence>
<dbReference type="InterPro" id="IPR046357">
    <property type="entry name" value="PPIase_dom_sf"/>
</dbReference>